<protein>
    <submittedName>
        <fullName evidence="2">LAGLIDADG family homing endonuclease</fullName>
    </submittedName>
</protein>
<keyword evidence="3" id="KW-1185">Reference proteome</keyword>
<dbReference type="Proteomes" id="UP001303324">
    <property type="component" value="Chromosome"/>
</dbReference>
<feature type="domain" description="Homing endonuclease LAGLIDADG" evidence="1">
    <location>
        <begin position="4"/>
        <end position="87"/>
    </location>
</feature>
<keyword evidence="2" id="KW-0255">Endonuclease</keyword>
<name>A0ABY9VEZ0_9BACI</name>
<sequence length="122" mass="14245">MESWEASYIAGVIDGEGSITLTRMHNKEHRRPMISIASTDKELLLYVQTLTGGAITNKKNYKPNIHKNSYTLTIKNKDEVLTTLHHIQPFLRIERKRLRALWIINHYESVTPRNGKYRPEML</sequence>
<dbReference type="EMBL" id="CP134494">
    <property type="protein sequence ID" value="WNF22479.1"/>
    <property type="molecule type" value="Genomic_DNA"/>
</dbReference>
<gene>
    <name evidence="2" type="ORF">RH061_20345</name>
</gene>
<keyword evidence="2" id="KW-0540">Nuclease</keyword>
<dbReference type="InterPro" id="IPR004860">
    <property type="entry name" value="LAGLIDADG_dom"/>
</dbReference>
<reference evidence="2 3" key="1">
    <citation type="submission" date="2023-09" db="EMBL/GenBank/DDBJ databases">
        <title>Microbial mechanism of fulvic acid promoting antimony reduction mineralization in rice fields.</title>
        <authorList>
            <person name="Chen G."/>
            <person name="Lan J."/>
        </authorList>
    </citation>
    <scope>NUCLEOTIDE SEQUENCE [LARGE SCALE GENOMIC DNA]</scope>
    <source>
        <strain evidence="2 3">PS1</strain>
    </source>
</reference>
<keyword evidence="2" id="KW-0378">Hydrolase</keyword>
<evidence type="ECO:0000259" key="1">
    <source>
        <dbReference type="Pfam" id="PF14528"/>
    </source>
</evidence>
<evidence type="ECO:0000313" key="3">
    <source>
        <dbReference type="Proteomes" id="UP001303324"/>
    </source>
</evidence>
<dbReference type="Gene3D" id="3.10.28.10">
    <property type="entry name" value="Homing endonucleases"/>
    <property type="match status" value="1"/>
</dbReference>
<dbReference type="InterPro" id="IPR027434">
    <property type="entry name" value="Homing_endonucl"/>
</dbReference>
<evidence type="ECO:0000313" key="2">
    <source>
        <dbReference type="EMBL" id="WNF22479.1"/>
    </source>
</evidence>
<dbReference type="RefSeq" id="WP_311072614.1">
    <property type="nucleotide sequence ID" value="NZ_CP134494.1"/>
</dbReference>
<accession>A0ABY9VEZ0</accession>
<dbReference type="Pfam" id="PF14528">
    <property type="entry name" value="LAGLIDADG_3"/>
    <property type="match status" value="1"/>
</dbReference>
<organism evidence="2 3">
    <name type="scientific">Mesobacillus jeotgali</name>
    <dbReference type="NCBI Taxonomy" id="129985"/>
    <lineage>
        <taxon>Bacteria</taxon>
        <taxon>Bacillati</taxon>
        <taxon>Bacillota</taxon>
        <taxon>Bacilli</taxon>
        <taxon>Bacillales</taxon>
        <taxon>Bacillaceae</taxon>
        <taxon>Mesobacillus</taxon>
    </lineage>
</organism>
<dbReference type="GO" id="GO:0004519">
    <property type="term" value="F:endonuclease activity"/>
    <property type="evidence" value="ECO:0007669"/>
    <property type="project" value="UniProtKB-KW"/>
</dbReference>
<proteinExistence type="predicted"/>
<dbReference type="SUPFAM" id="SSF55608">
    <property type="entry name" value="Homing endonucleases"/>
    <property type="match status" value="1"/>
</dbReference>